<dbReference type="EMBL" id="LXQA010162658">
    <property type="protein sequence ID" value="MCI27969.1"/>
    <property type="molecule type" value="Genomic_DNA"/>
</dbReference>
<accession>A0A392QVD2</accession>
<feature type="non-terminal residue" evidence="1">
    <location>
        <position position="35"/>
    </location>
</feature>
<evidence type="ECO:0000313" key="1">
    <source>
        <dbReference type="EMBL" id="MCI27969.1"/>
    </source>
</evidence>
<reference evidence="1 2" key="1">
    <citation type="journal article" date="2018" name="Front. Plant Sci.">
        <title>Red Clover (Trifolium pratense) and Zigzag Clover (T. medium) - A Picture of Genomic Similarities and Differences.</title>
        <authorList>
            <person name="Dluhosova J."/>
            <person name="Istvanek J."/>
            <person name="Nedelnik J."/>
            <person name="Repkova J."/>
        </authorList>
    </citation>
    <scope>NUCLEOTIDE SEQUENCE [LARGE SCALE GENOMIC DNA]</scope>
    <source>
        <strain evidence="2">cv. 10/8</strain>
        <tissue evidence="1">Leaf</tissue>
    </source>
</reference>
<keyword evidence="2" id="KW-1185">Reference proteome</keyword>
<evidence type="ECO:0000313" key="2">
    <source>
        <dbReference type="Proteomes" id="UP000265520"/>
    </source>
</evidence>
<dbReference type="Proteomes" id="UP000265520">
    <property type="component" value="Unassembled WGS sequence"/>
</dbReference>
<name>A0A392QVD2_9FABA</name>
<sequence>MEAMNLVEEELYEVDLDNQGCQGGPKAGRLRALAN</sequence>
<protein>
    <submittedName>
        <fullName evidence="1">Protein BREAST CANCER SUSCEPTIBILITY 1-like</fullName>
    </submittedName>
</protein>
<proteinExistence type="predicted"/>
<organism evidence="1 2">
    <name type="scientific">Trifolium medium</name>
    <dbReference type="NCBI Taxonomy" id="97028"/>
    <lineage>
        <taxon>Eukaryota</taxon>
        <taxon>Viridiplantae</taxon>
        <taxon>Streptophyta</taxon>
        <taxon>Embryophyta</taxon>
        <taxon>Tracheophyta</taxon>
        <taxon>Spermatophyta</taxon>
        <taxon>Magnoliopsida</taxon>
        <taxon>eudicotyledons</taxon>
        <taxon>Gunneridae</taxon>
        <taxon>Pentapetalae</taxon>
        <taxon>rosids</taxon>
        <taxon>fabids</taxon>
        <taxon>Fabales</taxon>
        <taxon>Fabaceae</taxon>
        <taxon>Papilionoideae</taxon>
        <taxon>50 kb inversion clade</taxon>
        <taxon>NPAAA clade</taxon>
        <taxon>Hologalegina</taxon>
        <taxon>IRL clade</taxon>
        <taxon>Trifolieae</taxon>
        <taxon>Trifolium</taxon>
    </lineage>
</organism>
<dbReference type="AlphaFoldDB" id="A0A392QVD2"/>
<comment type="caution">
    <text evidence="1">The sequence shown here is derived from an EMBL/GenBank/DDBJ whole genome shotgun (WGS) entry which is preliminary data.</text>
</comment>